<dbReference type="GO" id="GO:0000906">
    <property type="term" value="F:6,7-dimethyl-8-ribityllumazine synthase activity"/>
    <property type="evidence" value="ECO:0007669"/>
    <property type="project" value="UniProtKB-EC"/>
</dbReference>
<keyword evidence="1" id="KW-0686">Riboflavin biosynthesis</keyword>
<comment type="function">
    <text evidence="1">Catalyzes the formation of 6,7-dimethyl-8-ribityllumazine by condensation of 5-amino-6-(D-ribitylamino)uracil with 3,4-dihydroxy-2-butanone 4-phosphate. This is the penultimate step in the biosynthesis of riboflavin.</text>
</comment>
<feature type="binding site" evidence="1">
    <location>
        <position position="127"/>
    </location>
    <ligand>
        <name>(2S)-2-hydroxy-3-oxobutyl phosphate</name>
        <dbReference type="ChEBI" id="CHEBI:58830"/>
    </ligand>
</feature>
<comment type="similarity">
    <text evidence="1">Belongs to the DMRL synthase family.</text>
</comment>
<dbReference type="InterPro" id="IPR034964">
    <property type="entry name" value="LS"/>
</dbReference>
<feature type="binding site" evidence="1">
    <location>
        <begin position="56"/>
        <end position="58"/>
    </location>
    <ligand>
        <name>5-amino-6-(D-ribitylamino)uracil</name>
        <dbReference type="ChEBI" id="CHEBI:15934"/>
    </ligand>
</feature>
<organism evidence="3 4">
    <name type="scientific">Allobacillus halotolerans</name>
    <dbReference type="NCBI Taxonomy" id="570278"/>
    <lineage>
        <taxon>Bacteria</taxon>
        <taxon>Bacillati</taxon>
        <taxon>Bacillota</taxon>
        <taxon>Bacilli</taxon>
        <taxon>Bacillales</taxon>
        <taxon>Bacillaceae</taxon>
        <taxon>Allobacillus</taxon>
    </lineage>
</organism>
<evidence type="ECO:0000313" key="4">
    <source>
        <dbReference type="Proteomes" id="UP000812672"/>
    </source>
</evidence>
<comment type="catalytic activity">
    <reaction evidence="1">
        <text>(2S)-2-hydroxy-3-oxobutyl phosphate + 5-amino-6-(D-ribitylamino)uracil = 6,7-dimethyl-8-(1-D-ribityl)lumazine + phosphate + 2 H2O + H(+)</text>
        <dbReference type="Rhea" id="RHEA:26152"/>
        <dbReference type="ChEBI" id="CHEBI:15377"/>
        <dbReference type="ChEBI" id="CHEBI:15378"/>
        <dbReference type="ChEBI" id="CHEBI:15934"/>
        <dbReference type="ChEBI" id="CHEBI:43474"/>
        <dbReference type="ChEBI" id="CHEBI:58201"/>
        <dbReference type="ChEBI" id="CHEBI:58830"/>
        <dbReference type="EC" id="2.5.1.78"/>
    </reaction>
</comment>
<comment type="caution">
    <text evidence="3">The sequence shown here is derived from an EMBL/GenBank/DDBJ whole genome shotgun (WGS) entry which is preliminary data.</text>
</comment>
<dbReference type="PANTHER" id="PTHR21058:SF0">
    <property type="entry name" value="6,7-DIMETHYL-8-RIBITYLLUMAZINE SYNTHASE"/>
    <property type="match status" value="1"/>
</dbReference>
<evidence type="ECO:0000313" key="3">
    <source>
        <dbReference type="EMBL" id="MBU6080370.1"/>
    </source>
</evidence>
<evidence type="ECO:0000256" key="1">
    <source>
        <dbReference type="HAMAP-Rule" id="MF_00178"/>
    </source>
</evidence>
<comment type="pathway">
    <text evidence="1">Cofactor biosynthesis; riboflavin biosynthesis; riboflavin from 2-hydroxy-3-oxobutyl phosphate and 5-amino-6-(D-ribitylamino)uracil: step 1/2.</text>
</comment>
<accession>A0ABS6GML3</accession>
<feature type="binding site" evidence="1">
    <location>
        <position position="22"/>
    </location>
    <ligand>
        <name>5-amino-6-(D-ribitylamino)uracil</name>
        <dbReference type="ChEBI" id="CHEBI:15934"/>
    </ligand>
</feature>
<reference evidence="3 4" key="1">
    <citation type="journal article" date="2011" name="Int. J. Syst. Evol. Microbiol.">
        <title>Allobacillus halotolerans gen. nov., sp. nov. isolated from shrimp paste.</title>
        <authorList>
            <person name="Sheu S.Y."/>
            <person name="Arun A.B."/>
            <person name="Jiang S.R."/>
            <person name="Young C.C."/>
            <person name="Chen W.M."/>
        </authorList>
    </citation>
    <scope>NUCLEOTIDE SEQUENCE [LARGE SCALE GENOMIC DNA]</scope>
    <source>
        <strain evidence="3 4">LMG 24826</strain>
    </source>
</reference>
<keyword evidence="4" id="KW-1185">Reference proteome</keyword>
<keyword evidence="1 3" id="KW-0808">Transferase</keyword>
<dbReference type="NCBIfam" id="TIGR00114">
    <property type="entry name" value="lumazine-synth"/>
    <property type="match status" value="1"/>
</dbReference>
<dbReference type="PANTHER" id="PTHR21058">
    <property type="entry name" value="6,7-DIMETHYL-8-RIBITYLLUMAZINE SYNTHASE DMRL SYNTHASE LUMAZINE SYNTHASE"/>
    <property type="match status" value="1"/>
</dbReference>
<dbReference type="EC" id="2.5.1.78" evidence="1 2"/>
<feature type="binding site" evidence="1">
    <location>
        <begin position="85"/>
        <end position="86"/>
    </location>
    <ligand>
        <name>(2S)-2-hydroxy-3-oxobutyl phosphate</name>
        <dbReference type="ChEBI" id="CHEBI:58830"/>
    </ligand>
</feature>
<comment type="subunit">
    <text evidence="1">Forms an icosahedral capsid composed of 60 subunits, arranged as a dodecamer of pentamers.</text>
</comment>
<dbReference type="InterPro" id="IPR002180">
    <property type="entry name" value="LS/RS"/>
</dbReference>
<name>A0ABS6GML3_9BACI</name>
<dbReference type="EMBL" id="JAHLZF010000005">
    <property type="protein sequence ID" value="MBU6080370.1"/>
    <property type="molecule type" value="Genomic_DNA"/>
</dbReference>
<protein>
    <recommendedName>
        <fullName evidence="1 2">6,7-dimethyl-8-ribityllumazine synthase</fullName>
        <shortName evidence="1">DMRL synthase</shortName>
        <shortName evidence="1">LS</shortName>
        <shortName evidence="1">Lumazine synthase</shortName>
        <ecNumber evidence="1 2">2.5.1.78</ecNumber>
    </recommendedName>
</protein>
<dbReference type="HAMAP" id="MF_00178">
    <property type="entry name" value="Lumazine_synth"/>
    <property type="match status" value="1"/>
</dbReference>
<proteinExistence type="inferred from homology"/>
<feature type="active site" description="Proton donor" evidence="1">
    <location>
        <position position="88"/>
    </location>
</feature>
<gene>
    <name evidence="3" type="primary">ribE</name>
    <name evidence="1" type="synonym">ribH</name>
    <name evidence="3" type="ORF">KQ486_05020</name>
</gene>
<dbReference type="NCBIfam" id="NF000812">
    <property type="entry name" value="PRK00061.1-4"/>
    <property type="match status" value="1"/>
</dbReference>
<evidence type="ECO:0000256" key="2">
    <source>
        <dbReference type="NCBIfam" id="TIGR00114"/>
    </source>
</evidence>
<feature type="binding site" evidence="1">
    <location>
        <position position="113"/>
    </location>
    <ligand>
        <name>5-amino-6-(D-ribitylamino)uracil</name>
        <dbReference type="ChEBI" id="CHEBI:15934"/>
    </ligand>
</feature>
<dbReference type="Proteomes" id="UP000812672">
    <property type="component" value="Unassembled WGS sequence"/>
</dbReference>
<feature type="binding site" evidence="1">
    <location>
        <begin position="80"/>
        <end position="82"/>
    </location>
    <ligand>
        <name>5-amino-6-(D-ribitylamino)uracil</name>
        <dbReference type="ChEBI" id="CHEBI:15934"/>
    </ligand>
</feature>
<dbReference type="CDD" id="cd09209">
    <property type="entry name" value="Lumazine_synthase-I"/>
    <property type="match status" value="1"/>
</dbReference>
<sequence>MKTYEGSLVGTGLKIAVVVGRFNEFINERLLDGAVSALKRHGVDENDIEVVWVPGAYEIPLATKKLAETNKYDALVTLGSVIRGATPHFEYVSGEVSSGVASVSKETGVPAIFGVLTTDTIEQAIERAGTKAGNKGYDCAIAAIEMANLLKEIGK</sequence>
<dbReference type="Pfam" id="PF00885">
    <property type="entry name" value="DMRL_synthase"/>
    <property type="match status" value="1"/>
</dbReference>
<dbReference type="RefSeq" id="WP_216686964.1">
    <property type="nucleotide sequence ID" value="NZ_CAUPKR010000004.1"/>
</dbReference>